<gene>
    <name evidence="8" type="primary">tyrS</name>
    <name evidence="11" type="ORF">DVS28_a3227</name>
</gene>
<evidence type="ECO:0000256" key="3">
    <source>
        <dbReference type="ARBA" id="ARBA00022840"/>
    </source>
</evidence>
<dbReference type="HAMAP" id="MF_02006">
    <property type="entry name" value="Tyr_tRNA_synth_type1"/>
    <property type="match status" value="1"/>
</dbReference>
<feature type="domain" description="Tyrosine--tRNA ligase SYY-like C-terminal" evidence="10">
    <location>
        <begin position="336"/>
        <end position="418"/>
    </location>
</feature>
<keyword evidence="8" id="KW-0963">Cytoplasm</keyword>
<sequence>MDVLRERGFVQDITDEDGLRARFDEGPVTFYVGFDPTAVSLHAGNLVGIMAMAWLQRMGHRPIALAGGGTGRIGDPSGRDDERQVLDEDVLATHLDGIRTQLGRFLDLSEPEHGLLVDNYDWLRDIGFIPFLRDVGRYFSVNQMVARESVKRRLENREQGISFTEFSYQLLQAYDFAHLFETEGCVLQGGGSDQWGNITAGTDLIGRMHGGRAFGLTWPLLTTASGAKFGKSAGNAVWLDAELTSPYAYFQYWINAADDDVRRFLTMFTFLELHEVEAVMAEHAQAPHRRIAQRRLAVEATRIAHGEEGLADAERATEVLFGNEAFTGLSDAVLAEAFAAAPSVSLPADAIGSGMTVAELMTTAEAAKSNGEARRLVDQGGVRINNVKVDDADRALTPDDLATTTTLVLRVGKKRYWLARLGG</sequence>
<feature type="binding site" evidence="8">
    <location>
        <position position="31"/>
    </location>
    <ligand>
        <name>L-tyrosine</name>
        <dbReference type="ChEBI" id="CHEBI:58315"/>
    </ligand>
</feature>
<dbReference type="Gene3D" id="3.40.50.620">
    <property type="entry name" value="HUPs"/>
    <property type="match status" value="1"/>
</dbReference>
<evidence type="ECO:0000313" key="12">
    <source>
        <dbReference type="Proteomes" id="UP000264006"/>
    </source>
</evidence>
<feature type="short sequence motif" description="'HIGH' region" evidence="8">
    <location>
        <begin position="36"/>
        <end position="45"/>
    </location>
</feature>
<organism evidence="11 12">
    <name type="scientific">Euzebya pacifica</name>
    <dbReference type="NCBI Taxonomy" id="1608957"/>
    <lineage>
        <taxon>Bacteria</taxon>
        <taxon>Bacillati</taxon>
        <taxon>Actinomycetota</taxon>
        <taxon>Nitriliruptoria</taxon>
        <taxon>Euzebyales</taxon>
    </lineage>
</organism>
<dbReference type="CDD" id="cd00805">
    <property type="entry name" value="TyrRS_core"/>
    <property type="match status" value="1"/>
</dbReference>
<dbReference type="GO" id="GO:0004831">
    <property type="term" value="F:tyrosine-tRNA ligase activity"/>
    <property type="evidence" value="ECO:0007669"/>
    <property type="project" value="UniProtKB-UniRule"/>
</dbReference>
<dbReference type="KEGG" id="euz:DVS28_a3227"/>
<dbReference type="AlphaFoldDB" id="A0A346Y0A5"/>
<dbReference type="InterPro" id="IPR024088">
    <property type="entry name" value="Tyr-tRNA-ligase_bac-type"/>
</dbReference>
<dbReference type="Pfam" id="PF22421">
    <property type="entry name" value="SYY_C-terminal"/>
    <property type="match status" value="1"/>
</dbReference>
<evidence type="ECO:0000256" key="8">
    <source>
        <dbReference type="HAMAP-Rule" id="MF_02006"/>
    </source>
</evidence>
<dbReference type="Pfam" id="PF00579">
    <property type="entry name" value="tRNA-synt_1b"/>
    <property type="match status" value="1"/>
</dbReference>
<accession>A0A346Y0A5</accession>
<dbReference type="Gene3D" id="3.10.290.10">
    <property type="entry name" value="RNA-binding S4 domain"/>
    <property type="match status" value="1"/>
</dbReference>
<dbReference type="GO" id="GO:0005829">
    <property type="term" value="C:cytosol"/>
    <property type="evidence" value="ECO:0007669"/>
    <property type="project" value="TreeGrafter"/>
</dbReference>
<dbReference type="PANTHER" id="PTHR11766:SF0">
    <property type="entry name" value="TYROSINE--TRNA LIGASE, MITOCHONDRIAL"/>
    <property type="match status" value="1"/>
</dbReference>
<keyword evidence="5 8" id="KW-0648">Protein biosynthesis</keyword>
<feature type="binding site" evidence="8">
    <location>
        <position position="231"/>
    </location>
    <ligand>
        <name>ATP</name>
        <dbReference type="ChEBI" id="CHEBI:30616"/>
    </ligand>
</feature>
<dbReference type="PROSITE" id="PS50889">
    <property type="entry name" value="S4"/>
    <property type="match status" value="1"/>
</dbReference>
<evidence type="ECO:0000259" key="10">
    <source>
        <dbReference type="Pfam" id="PF22421"/>
    </source>
</evidence>
<evidence type="ECO:0000313" key="11">
    <source>
        <dbReference type="EMBL" id="AXV07902.1"/>
    </source>
</evidence>
<keyword evidence="4 9" id="KW-0694">RNA-binding</keyword>
<feature type="short sequence motif" description="'KMSKS' region" evidence="8">
    <location>
        <begin position="228"/>
        <end position="232"/>
    </location>
</feature>
<evidence type="ECO:0000256" key="7">
    <source>
        <dbReference type="ARBA" id="ARBA00048248"/>
    </source>
</evidence>
<keyword evidence="2 8" id="KW-0547">Nucleotide-binding</keyword>
<name>A0A346Y0A5_9ACTN</name>
<dbReference type="PRINTS" id="PR01040">
    <property type="entry name" value="TRNASYNTHTYR"/>
</dbReference>
<dbReference type="InterPro" id="IPR024107">
    <property type="entry name" value="Tyr-tRNA-ligase_bac_1"/>
</dbReference>
<dbReference type="EC" id="6.1.1.1" evidence="8"/>
<dbReference type="InterPro" id="IPR054608">
    <property type="entry name" value="SYY-like_C"/>
</dbReference>
<dbReference type="InterPro" id="IPR002305">
    <property type="entry name" value="aa-tRNA-synth_Ic"/>
</dbReference>
<comment type="subcellular location">
    <subcellularLocation>
        <location evidence="8">Cytoplasm</location>
    </subcellularLocation>
</comment>
<dbReference type="FunFam" id="1.10.240.10:FF:000001">
    <property type="entry name" value="Tyrosine--tRNA ligase"/>
    <property type="match status" value="1"/>
</dbReference>
<evidence type="ECO:0000256" key="6">
    <source>
        <dbReference type="ARBA" id="ARBA00023146"/>
    </source>
</evidence>
<dbReference type="PANTHER" id="PTHR11766">
    <property type="entry name" value="TYROSYL-TRNA SYNTHETASE"/>
    <property type="match status" value="1"/>
</dbReference>
<comment type="catalytic activity">
    <reaction evidence="7 8">
        <text>tRNA(Tyr) + L-tyrosine + ATP = L-tyrosyl-tRNA(Tyr) + AMP + diphosphate + H(+)</text>
        <dbReference type="Rhea" id="RHEA:10220"/>
        <dbReference type="Rhea" id="RHEA-COMP:9706"/>
        <dbReference type="Rhea" id="RHEA-COMP:9707"/>
        <dbReference type="ChEBI" id="CHEBI:15378"/>
        <dbReference type="ChEBI" id="CHEBI:30616"/>
        <dbReference type="ChEBI" id="CHEBI:33019"/>
        <dbReference type="ChEBI" id="CHEBI:58315"/>
        <dbReference type="ChEBI" id="CHEBI:78442"/>
        <dbReference type="ChEBI" id="CHEBI:78536"/>
        <dbReference type="ChEBI" id="CHEBI:456215"/>
        <dbReference type="EC" id="6.1.1.1"/>
    </reaction>
</comment>
<dbReference type="NCBIfam" id="TIGR00234">
    <property type="entry name" value="tyrS"/>
    <property type="match status" value="1"/>
</dbReference>
<comment type="similarity">
    <text evidence="8">Belongs to the class-I aminoacyl-tRNA synthetase family. TyrS type 1 subfamily.</text>
</comment>
<keyword evidence="1 8" id="KW-0436">Ligase</keyword>
<dbReference type="InterPro" id="IPR002307">
    <property type="entry name" value="Tyr-tRNA-ligase"/>
</dbReference>
<evidence type="ECO:0000256" key="1">
    <source>
        <dbReference type="ARBA" id="ARBA00022598"/>
    </source>
</evidence>
<comment type="subunit">
    <text evidence="8">Homodimer.</text>
</comment>
<keyword evidence="6 8" id="KW-0030">Aminoacyl-tRNA synthetase</keyword>
<keyword evidence="3 8" id="KW-0067">ATP-binding</keyword>
<dbReference type="InterPro" id="IPR036986">
    <property type="entry name" value="S4_RNA-bd_sf"/>
</dbReference>
<reference evidence="11 12" key="1">
    <citation type="submission" date="2018-09" db="EMBL/GenBank/DDBJ databases">
        <title>Complete genome sequence of Euzebya sp. DY32-46 isolated from seawater of Pacific Ocean.</title>
        <authorList>
            <person name="Xu L."/>
            <person name="Wu Y.-H."/>
            <person name="Xu X.-W."/>
        </authorList>
    </citation>
    <scope>NUCLEOTIDE SEQUENCE [LARGE SCALE GENOMIC DNA]</scope>
    <source>
        <strain evidence="11 12">DY32-46</strain>
    </source>
</reference>
<evidence type="ECO:0000256" key="9">
    <source>
        <dbReference type="PROSITE-ProRule" id="PRU00182"/>
    </source>
</evidence>
<dbReference type="GO" id="GO:0005524">
    <property type="term" value="F:ATP binding"/>
    <property type="evidence" value="ECO:0007669"/>
    <property type="project" value="UniProtKB-UniRule"/>
</dbReference>
<dbReference type="Gene3D" id="1.10.240.10">
    <property type="entry name" value="Tyrosyl-Transfer RNA Synthetase"/>
    <property type="match status" value="1"/>
</dbReference>
<dbReference type="CDD" id="cd00165">
    <property type="entry name" value="S4"/>
    <property type="match status" value="1"/>
</dbReference>
<dbReference type="EMBL" id="CP031165">
    <property type="protein sequence ID" value="AXV07902.1"/>
    <property type="molecule type" value="Genomic_DNA"/>
</dbReference>
<proteinExistence type="inferred from homology"/>
<dbReference type="InterPro" id="IPR014729">
    <property type="entry name" value="Rossmann-like_a/b/a_fold"/>
</dbReference>
<dbReference type="GO" id="GO:0006437">
    <property type="term" value="P:tyrosyl-tRNA aminoacylation"/>
    <property type="evidence" value="ECO:0007669"/>
    <property type="project" value="UniProtKB-UniRule"/>
</dbReference>
<dbReference type="SUPFAM" id="SSF52374">
    <property type="entry name" value="Nucleotidylyl transferase"/>
    <property type="match status" value="1"/>
</dbReference>
<evidence type="ECO:0000256" key="2">
    <source>
        <dbReference type="ARBA" id="ARBA00022741"/>
    </source>
</evidence>
<feature type="binding site" evidence="8">
    <location>
        <position position="172"/>
    </location>
    <ligand>
        <name>L-tyrosine</name>
        <dbReference type="ChEBI" id="CHEBI:58315"/>
    </ligand>
</feature>
<dbReference type="SUPFAM" id="SSF55174">
    <property type="entry name" value="Alpha-L RNA-binding motif"/>
    <property type="match status" value="1"/>
</dbReference>
<comment type="function">
    <text evidence="8">Catalyzes the attachment of tyrosine to tRNA(Tyr) in a two-step reaction: tyrosine is first activated by ATP to form Tyr-AMP and then transferred to the acceptor end of tRNA(Tyr).</text>
</comment>
<dbReference type="GO" id="GO:0003723">
    <property type="term" value="F:RNA binding"/>
    <property type="evidence" value="ECO:0007669"/>
    <property type="project" value="UniProtKB-KW"/>
</dbReference>
<evidence type="ECO:0000256" key="5">
    <source>
        <dbReference type="ARBA" id="ARBA00022917"/>
    </source>
</evidence>
<dbReference type="Proteomes" id="UP000264006">
    <property type="component" value="Chromosome"/>
</dbReference>
<keyword evidence="12" id="KW-1185">Reference proteome</keyword>
<evidence type="ECO:0000256" key="4">
    <source>
        <dbReference type="ARBA" id="ARBA00022884"/>
    </source>
</evidence>
<protein>
    <recommendedName>
        <fullName evidence="8">Tyrosine--tRNA ligase</fullName>
        <ecNumber evidence="8">6.1.1.1</ecNumber>
    </recommendedName>
    <alternativeName>
        <fullName evidence="8">Tyrosyl-tRNA synthetase</fullName>
        <shortName evidence="8">TyrRS</shortName>
    </alternativeName>
</protein>
<feature type="binding site" evidence="8">
    <location>
        <position position="168"/>
    </location>
    <ligand>
        <name>L-tyrosine</name>
        <dbReference type="ChEBI" id="CHEBI:58315"/>
    </ligand>
</feature>